<evidence type="ECO:0000256" key="1">
    <source>
        <dbReference type="SAM" id="MobiDB-lite"/>
    </source>
</evidence>
<dbReference type="Proteomes" id="UP000297299">
    <property type="component" value="Unassembled WGS sequence"/>
</dbReference>
<proteinExistence type="predicted"/>
<accession>A0A4Y8CKR6</accession>
<keyword evidence="3" id="KW-1185">Reference proteome</keyword>
<organism evidence="2 3">
    <name type="scientific">Botryotinia calthae</name>
    <dbReference type="NCBI Taxonomy" id="38488"/>
    <lineage>
        <taxon>Eukaryota</taxon>
        <taxon>Fungi</taxon>
        <taxon>Dikarya</taxon>
        <taxon>Ascomycota</taxon>
        <taxon>Pezizomycotina</taxon>
        <taxon>Leotiomycetes</taxon>
        <taxon>Helotiales</taxon>
        <taxon>Sclerotiniaceae</taxon>
        <taxon>Botryotinia</taxon>
    </lineage>
</organism>
<evidence type="ECO:0000313" key="2">
    <source>
        <dbReference type="EMBL" id="TEY37199.1"/>
    </source>
</evidence>
<gene>
    <name evidence="2" type="ORF">BOTCAL_0524g00060</name>
</gene>
<feature type="compositionally biased region" description="Low complexity" evidence="1">
    <location>
        <begin position="80"/>
        <end position="89"/>
    </location>
</feature>
<feature type="compositionally biased region" description="Polar residues" evidence="1">
    <location>
        <begin position="185"/>
        <end position="206"/>
    </location>
</feature>
<dbReference type="OrthoDB" id="3556289at2759"/>
<feature type="compositionally biased region" description="Polar residues" evidence="1">
    <location>
        <begin position="60"/>
        <end position="72"/>
    </location>
</feature>
<protein>
    <submittedName>
        <fullName evidence="2">Uncharacterized protein</fullName>
    </submittedName>
</protein>
<feature type="region of interest" description="Disordered" evidence="1">
    <location>
        <begin position="1"/>
        <end position="409"/>
    </location>
</feature>
<reference evidence="2 3" key="1">
    <citation type="submission" date="2017-11" db="EMBL/GenBank/DDBJ databases">
        <title>Comparative genomics of Botrytis spp.</title>
        <authorList>
            <person name="Valero-Jimenez C.A."/>
            <person name="Tapia P."/>
            <person name="Veloso J."/>
            <person name="Silva-Moreno E."/>
            <person name="Staats M."/>
            <person name="Valdes J.H."/>
            <person name="Van Kan J.A.L."/>
        </authorList>
    </citation>
    <scope>NUCLEOTIDE SEQUENCE [LARGE SCALE GENOMIC DNA]</scope>
    <source>
        <strain evidence="2 3">MUCL2830</strain>
    </source>
</reference>
<dbReference type="EMBL" id="PHWZ01000523">
    <property type="protein sequence ID" value="TEY37199.1"/>
    <property type="molecule type" value="Genomic_DNA"/>
</dbReference>
<evidence type="ECO:0000313" key="3">
    <source>
        <dbReference type="Proteomes" id="UP000297299"/>
    </source>
</evidence>
<feature type="compositionally biased region" description="Basic and acidic residues" evidence="1">
    <location>
        <begin position="90"/>
        <end position="107"/>
    </location>
</feature>
<feature type="compositionally biased region" description="Basic and acidic residues" evidence="1">
    <location>
        <begin position="224"/>
        <end position="238"/>
    </location>
</feature>
<feature type="compositionally biased region" description="Polar residues" evidence="1">
    <location>
        <begin position="341"/>
        <end position="361"/>
    </location>
</feature>
<dbReference type="AlphaFoldDB" id="A0A4Y8CKR6"/>
<name>A0A4Y8CKR6_9HELO</name>
<feature type="compositionally biased region" description="Polar residues" evidence="1">
    <location>
        <begin position="143"/>
        <end position="157"/>
    </location>
</feature>
<feature type="compositionally biased region" description="Basic and acidic residues" evidence="1">
    <location>
        <begin position="1"/>
        <end position="14"/>
    </location>
</feature>
<comment type="caution">
    <text evidence="2">The sequence shown here is derived from an EMBL/GenBank/DDBJ whole genome shotgun (WGS) entry which is preliminary data.</text>
</comment>
<sequence>MSSRKGKEVDEKRTGHSSNTQTHRPCFTKDSSGRRCSGDGKYGSSKSKICRSCYDKTKTGQRATVDTVASSSKAKEHLSQRSSPSVSQHSSEDQRHSYRRIETETQSHHPVAPSDKGKRVASKSPSSGRSTPKYHPVSPNLRVISTSEGLDSSTSLQFPAYGQGNYFVEYEQYQPPESPYRPRSPNATETYTPGFQNLGYAQQGNPDGSELHQPPQPQYYPKSPDLRGFTRPETESAPRADATPVDEQPFTQSLDSHQSHYPIRDHHGDDLYSADGNAGEIYQRSFGAGAPPRRTPVENSQASAAQRRRREWENGSSNEQRAYISPDYSTTTAGSGGSSGFNQTRDLSEIQSQMYSTSISDPNIPATSDAGGSYNQRLFTAPQPSSSGAGPSSSSLPGASPREATDEEWLREKHRWDSNKHEMQQWYLQKYPVDSFVTGDPTELRAHLLFAMSLGEGQRCNNRMIRRDGHSRRCSKVAVAVKRFFFCGDENHDDEHNPKWYRGAKIHALDGNKCFQLVEPSTEVTPGRLCRRSTTKKYCHAEHHCEANLNIPQPRGPL</sequence>
<feature type="compositionally biased region" description="Low complexity" evidence="1">
    <location>
        <begin position="381"/>
        <end position="401"/>
    </location>
</feature>